<dbReference type="Proteomes" id="UP000683925">
    <property type="component" value="Unassembled WGS sequence"/>
</dbReference>
<evidence type="ECO:0000256" key="1">
    <source>
        <dbReference type="ARBA" id="ARBA00022737"/>
    </source>
</evidence>
<feature type="repeat" description="TPR" evidence="3">
    <location>
        <begin position="41"/>
        <end position="74"/>
    </location>
</feature>
<dbReference type="InterPro" id="IPR051685">
    <property type="entry name" value="Ycf3/AcsC/BcsC/TPR_MFPF"/>
</dbReference>
<feature type="repeat" description="TPR" evidence="3">
    <location>
        <begin position="7"/>
        <end position="40"/>
    </location>
</feature>
<keyword evidence="5" id="KW-1185">Reference proteome</keyword>
<dbReference type="InterPro" id="IPR019734">
    <property type="entry name" value="TPR_rpt"/>
</dbReference>
<evidence type="ECO:0000313" key="5">
    <source>
        <dbReference type="Proteomes" id="UP000683925"/>
    </source>
</evidence>
<proteinExistence type="predicted"/>
<organism evidence="4 5">
    <name type="scientific">Paramecium octaurelia</name>
    <dbReference type="NCBI Taxonomy" id="43137"/>
    <lineage>
        <taxon>Eukaryota</taxon>
        <taxon>Sar</taxon>
        <taxon>Alveolata</taxon>
        <taxon>Ciliophora</taxon>
        <taxon>Intramacronucleata</taxon>
        <taxon>Oligohymenophorea</taxon>
        <taxon>Peniculida</taxon>
        <taxon>Parameciidae</taxon>
        <taxon>Paramecium</taxon>
    </lineage>
</organism>
<keyword evidence="1" id="KW-0677">Repeat</keyword>
<reference evidence="4" key="1">
    <citation type="submission" date="2021-01" db="EMBL/GenBank/DDBJ databases">
        <authorList>
            <consortium name="Genoscope - CEA"/>
            <person name="William W."/>
        </authorList>
    </citation>
    <scope>NUCLEOTIDE SEQUENCE</scope>
</reference>
<dbReference type="SMART" id="SM00028">
    <property type="entry name" value="TPR"/>
    <property type="match status" value="3"/>
</dbReference>
<dbReference type="OrthoDB" id="308728at2759"/>
<evidence type="ECO:0000256" key="2">
    <source>
        <dbReference type="ARBA" id="ARBA00022803"/>
    </source>
</evidence>
<keyword evidence="2 3" id="KW-0802">TPR repeat</keyword>
<protein>
    <recommendedName>
        <fullName evidence="6">Tetratricopeptide repeat protein</fullName>
    </recommendedName>
</protein>
<dbReference type="OMA" id="KCQFKAH"/>
<sequence>MINPSDQNALINKGNSLHDQGCYEQAIACYDNVLQINPHDQDALNLKGISLHDFNRYSEAIECFDQTLTIDPNDFDAFNLKGLSLHYLDIYKETIKFYDSALKRNPNPNYMKSKADALFKIGKREESKEWYINARNAGFDKDIIDNIMKVFI</sequence>
<dbReference type="AlphaFoldDB" id="A0A8S1S0L4"/>
<dbReference type="PANTHER" id="PTHR44943">
    <property type="entry name" value="CELLULOSE SYNTHASE OPERON PROTEIN C"/>
    <property type="match status" value="1"/>
</dbReference>
<name>A0A8S1S0L4_PAROT</name>
<evidence type="ECO:0000313" key="4">
    <source>
        <dbReference type="EMBL" id="CAD8132489.1"/>
    </source>
</evidence>
<dbReference type="Pfam" id="PF00515">
    <property type="entry name" value="TPR_1"/>
    <property type="match status" value="2"/>
</dbReference>
<dbReference type="PANTHER" id="PTHR44943:SF4">
    <property type="entry name" value="TPR REPEAT-CONTAINING PROTEIN MJ0798"/>
    <property type="match status" value="1"/>
</dbReference>
<evidence type="ECO:0008006" key="6">
    <source>
        <dbReference type="Google" id="ProtNLM"/>
    </source>
</evidence>
<evidence type="ECO:0000256" key="3">
    <source>
        <dbReference type="PROSITE-ProRule" id="PRU00339"/>
    </source>
</evidence>
<gene>
    <name evidence="4" type="ORF">POCTA_138.1.T0030461</name>
</gene>
<dbReference type="PROSITE" id="PS50005">
    <property type="entry name" value="TPR"/>
    <property type="match status" value="2"/>
</dbReference>
<comment type="caution">
    <text evidence="4">The sequence shown here is derived from an EMBL/GenBank/DDBJ whole genome shotgun (WGS) entry which is preliminary data.</text>
</comment>
<accession>A0A8S1S0L4</accession>
<dbReference type="EMBL" id="CAJJDP010000001">
    <property type="protein sequence ID" value="CAD8132489.1"/>
    <property type="molecule type" value="Genomic_DNA"/>
</dbReference>